<reference evidence="2" key="1">
    <citation type="journal article" date="2015" name="Nat. Genet.">
        <title>The genome and transcriptome of the zoonotic hookworm Ancylostoma ceylanicum identify infection-specific gene families.</title>
        <authorList>
            <person name="Schwarz E.M."/>
            <person name="Hu Y."/>
            <person name="Antoshechkin I."/>
            <person name="Miller M.M."/>
            <person name="Sternberg P.W."/>
            <person name="Aroian R.V."/>
        </authorList>
    </citation>
    <scope>NUCLEOTIDE SEQUENCE</scope>
    <source>
        <strain evidence="2">HY135</strain>
    </source>
</reference>
<accession>A0A016UH22</accession>
<comment type="caution">
    <text evidence="1">The sequence shown here is derived from an EMBL/GenBank/DDBJ whole genome shotgun (WGS) entry which is preliminary data.</text>
</comment>
<organism evidence="1 2">
    <name type="scientific">Ancylostoma ceylanicum</name>
    <dbReference type="NCBI Taxonomy" id="53326"/>
    <lineage>
        <taxon>Eukaryota</taxon>
        <taxon>Metazoa</taxon>
        <taxon>Ecdysozoa</taxon>
        <taxon>Nematoda</taxon>
        <taxon>Chromadorea</taxon>
        <taxon>Rhabditida</taxon>
        <taxon>Rhabditina</taxon>
        <taxon>Rhabditomorpha</taxon>
        <taxon>Strongyloidea</taxon>
        <taxon>Ancylostomatidae</taxon>
        <taxon>Ancylostomatinae</taxon>
        <taxon>Ancylostoma</taxon>
    </lineage>
</organism>
<evidence type="ECO:0000313" key="1">
    <source>
        <dbReference type="EMBL" id="EYC14460.1"/>
    </source>
</evidence>
<protein>
    <submittedName>
        <fullName evidence="1">Uncharacterized protein</fullName>
    </submittedName>
</protein>
<keyword evidence="2" id="KW-1185">Reference proteome</keyword>
<evidence type="ECO:0000313" key="2">
    <source>
        <dbReference type="Proteomes" id="UP000024635"/>
    </source>
</evidence>
<gene>
    <name evidence="1" type="primary">Acey_s0040.g216</name>
    <name evidence="1" type="ORF">Y032_0040g216</name>
</gene>
<sequence length="69" mass="7813">MPDTLHIASRTPMVIHQPDSYCIQLAIGPIARLDHIMCGSARTLPALLLRSKLSSRIRPRMERNLPLRL</sequence>
<dbReference type="EMBL" id="JARK01001376">
    <property type="protein sequence ID" value="EYC14460.1"/>
    <property type="molecule type" value="Genomic_DNA"/>
</dbReference>
<dbReference type="Proteomes" id="UP000024635">
    <property type="component" value="Unassembled WGS sequence"/>
</dbReference>
<proteinExistence type="predicted"/>
<name>A0A016UH22_9BILA</name>
<dbReference type="AlphaFoldDB" id="A0A016UH22"/>